<dbReference type="GO" id="GO:0080120">
    <property type="term" value="P:CAAX-box protein maturation"/>
    <property type="evidence" value="ECO:0007669"/>
    <property type="project" value="UniProtKB-ARBA"/>
</dbReference>
<name>A0A9X1LXS8_9MICO</name>
<comment type="caution">
    <text evidence="3">The sequence shown here is derived from an EMBL/GenBank/DDBJ whole genome shotgun (WGS) entry which is preliminary data.</text>
</comment>
<evidence type="ECO:0000256" key="1">
    <source>
        <dbReference type="SAM" id="Phobius"/>
    </source>
</evidence>
<dbReference type="InterPro" id="IPR003675">
    <property type="entry name" value="Rce1/LyrA-like_dom"/>
</dbReference>
<feature type="transmembrane region" description="Helical" evidence="1">
    <location>
        <begin position="243"/>
        <end position="262"/>
    </location>
</feature>
<reference evidence="3" key="1">
    <citation type="submission" date="2021-04" db="EMBL/GenBank/DDBJ databases">
        <title>Microbacterium tenobrionis sp. nov. and Microbacterium allomyrinae sp. nov., isolated from larvae of Tenobrio molitor and Allomyrina dichotoma, respectively.</title>
        <authorList>
            <person name="Lee S.D."/>
        </authorList>
    </citation>
    <scope>NUCLEOTIDE SEQUENCE</scope>
    <source>
        <strain evidence="3">BWT-G7</strain>
    </source>
</reference>
<dbReference type="GO" id="GO:0004175">
    <property type="term" value="F:endopeptidase activity"/>
    <property type="evidence" value="ECO:0007669"/>
    <property type="project" value="UniProtKB-ARBA"/>
</dbReference>
<keyword evidence="1" id="KW-0812">Transmembrane</keyword>
<dbReference type="Pfam" id="PF02517">
    <property type="entry name" value="Rce1-like"/>
    <property type="match status" value="1"/>
</dbReference>
<dbReference type="RefSeq" id="WP_229386071.1">
    <property type="nucleotide sequence ID" value="NZ_JAGTTN010000009.1"/>
</dbReference>
<sequence length="264" mass="27793">MASYSTDDIAPPTAPPEPWAYESRARRSPRTDWRLGGRAVRRWRMPLLAIALFSLGAGVLLSATIDTLWSSPWAGLVSTAALWLAMLVPVVFAFSRSTPAGLLRFRAVDLLFGLGLALLLRVSQGWLEVAFGGMGALPGYPLIDGSLSATWWLSDALGVVVVAPVLEELLFRGVVLVVVYEALRRSTGRLTASVTAVAVSTALFVALHGVVGGASPDGIVSLALLGLVCGLLVVLTGRIWGAILVHVAYNATFVALALLGTFSG</sequence>
<keyword evidence="3" id="KW-0378">Hydrolase</keyword>
<dbReference type="EMBL" id="JAGTTN010000009">
    <property type="protein sequence ID" value="MCC2034069.1"/>
    <property type="molecule type" value="Genomic_DNA"/>
</dbReference>
<keyword evidence="4" id="KW-1185">Reference proteome</keyword>
<feature type="domain" description="CAAX prenyl protease 2/Lysostaphin resistance protein A-like" evidence="2">
    <location>
        <begin position="151"/>
        <end position="251"/>
    </location>
</feature>
<dbReference type="Proteomes" id="UP001139354">
    <property type="component" value="Unassembled WGS sequence"/>
</dbReference>
<protein>
    <submittedName>
        <fullName evidence="3">CPBP family intramembrane metalloprotease</fullName>
    </submittedName>
</protein>
<feature type="transmembrane region" description="Helical" evidence="1">
    <location>
        <begin position="107"/>
        <end position="127"/>
    </location>
</feature>
<keyword evidence="1" id="KW-0472">Membrane</keyword>
<evidence type="ECO:0000313" key="3">
    <source>
        <dbReference type="EMBL" id="MCC2034069.1"/>
    </source>
</evidence>
<evidence type="ECO:0000313" key="4">
    <source>
        <dbReference type="Proteomes" id="UP001139354"/>
    </source>
</evidence>
<feature type="transmembrane region" description="Helical" evidence="1">
    <location>
        <begin position="156"/>
        <end position="180"/>
    </location>
</feature>
<feature type="transmembrane region" description="Helical" evidence="1">
    <location>
        <begin position="47"/>
        <end position="65"/>
    </location>
</feature>
<keyword evidence="3" id="KW-0482">Metalloprotease</keyword>
<accession>A0A9X1LXS8</accession>
<keyword evidence="1" id="KW-1133">Transmembrane helix</keyword>
<feature type="transmembrane region" description="Helical" evidence="1">
    <location>
        <begin position="192"/>
        <end position="212"/>
    </location>
</feature>
<gene>
    <name evidence="3" type="ORF">KEC57_17920</name>
</gene>
<dbReference type="GO" id="GO:0008237">
    <property type="term" value="F:metallopeptidase activity"/>
    <property type="evidence" value="ECO:0007669"/>
    <property type="project" value="UniProtKB-KW"/>
</dbReference>
<keyword evidence="3" id="KW-0645">Protease</keyword>
<organism evidence="3 4">
    <name type="scientific">Microbacterium allomyrinae</name>
    <dbReference type="NCBI Taxonomy" id="2830666"/>
    <lineage>
        <taxon>Bacteria</taxon>
        <taxon>Bacillati</taxon>
        <taxon>Actinomycetota</taxon>
        <taxon>Actinomycetes</taxon>
        <taxon>Micrococcales</taxon>
        <taxon>Microbacteriaceae</taxon>
        <taxon>Microbacterium</taxon>
    </lineage>
</organism>
<evidence type="ECO:0000259" key="2">
    <source>
        <dbReference type="Pfam" id="PF02517"/>
    </source>
</evidence>
<feature type="transmembrane region" description="Helical" evidence="1">
    <location>
        <begin position="218"/>
        <end position="236"/>
    </location>
</feature>
<feature type="transmembrane region" description="Helical" evidence="1">
    <location>
        <begin position="71"/>
        <end position="95"/>
    </location>
</feature>
<dbReference type="AlphaFoldDB" id="A0A9X1LXS8"/>
<proteinExistence type="predicted"/>